<gene>
    <name evidence="5" type="ORF">G7K_4832-t1</name>
</gene>
<keyword evidence="3" id="KW-0812">Transmembrane</keyword>
<protein>
    <recommendedName>
        <fullName evidence="4">AB hydrolase-1 domain-containing protein</fullName>
    </recommendedName>
</protein>
<dbReference type="GO" id="GO:0006654">
    <property type="term" value="P:phosphatidic acid biosynthetic process"/>
    <property type="evidence" value="ECO:0007669"/>
    <property type="project" value="TreeGrafter"/>
</dbReference>
<dbReference type="Gene3D" id="3.40.50.1820">
    <property type="entry name" value="alpha/beta hydrolase"/>
    <property type="match status" value="1"/>
</dbReference>
<keyword evidence="6" id="KW-1185">Reference proteome</keyword>
<sequence length="529" mass="58740">MRTSVVFLSKIFWFHVYHSSRTPQSSRLTSTIDKTRTHRQLVSVEAYAKLEYPAILPTFAYPSLLIVVVLSIFAFLTLTPTPMASVPPRAASSTSSGMFPLSFGESFSQWWATSKSAPRSSEHAILATLPFFPGSDGVRKATSSQVKLSGHKQRYVNEFAIEHVNGSESNSSSMVLLHGYGAGLGLFYRNFDDLSKSPDWKLYALDLLGMGNSGRPPFKIRSKDSQAKLDEAEAFFTDALEEWRQERKLEKFTLAAHSLGGYLGVSYALKYPERVEKLILISPVGIPEDPYAMASTPPTVDSDVDAAPPAGDEVDALPARSSSSTNTPKRPYPNWLTFLWERNFSPFMFVRHAGPLGPKVMSAWTHRRFASLPSDQQSLLHTYMYNVFRGRGSGEYALGVLLAPGAYARRPLLHRVSQLKCPTLWMYGSHDWMDANAGREAAAIMQRQGVKAEHVVVPRSGHHIYLDNPEGFNRALVSFQVRVAIATHAYANIHRNLHLGIRTSLSLSCRALALPLRYTIHTGTVGPPH</sequence>
<reference evidence="5 6" key="1">
    <citation type="journal article" date="2011" name="J. Gen. Appl. Microbiol.">
        <title>Draft genome sequencing of the enigmatic yeast Saitoella complicata.</title>
        <authorList>
            <person name="Nishida H."/>
            <person name="Hamamoto M."/>
            <person name="Sugiyama J."/>
        </authorList>
    </citation>
    <scope>NUCLEOTIDE SEQUENCE [LARGE SCALE GENOMIC DNA]</scope>
    <source>
        <strain evidence="5 6">NRRL Y-17804</strain>
    </source>
</reference>
<evidence type="ECO:0000313" key="5">
    <source>
        <dbReference type="EMBL" id="GAO50711.1"/>
    </source>
</evidence>
<dbReference type="GO" id="GO:0005743">
    <property type="term" value="C:mitochondrial inner membrane"/>
    <property type="evidence" value="ECO:0007669"/>
    <property type="project" value="TreeGrafter"/>
</dbReference>
<dbReference type="Proteomes" id="UP000033140">
    <property type="component" value="Unassembled WGS sequence"/>
</dbReference>
<organism evidence="5 6">
    <name type="scientific">Saitoella complicata (strain BCRC 22490 / CBS 7301 / JCM 7358 / NBRC 10748 / NRRL Y-17804)</name>
    <dbReference type="NCBI Taxonomy" id="698492"/>
    <lineage>
        <taxon>Eukaryota</taxon>
        <taxon>Fungi</taxon>
        <taxon>Dikarya</taxon>
        <taxon>Ascomycota</taxon>
        <taxon>Taphrinomycotina</taxon>
        <taxon>Taphrinomycotina incertae sedis</taxon>
        <taxon>Saitoella</taxon>
    </lineage>
</organism>
<evidence type="ECO:0000256" key="1">
    <source>
        <dbReference type="ARBA" id="ARBA00038097"/>
    </source>
</evidence>
<reference evidence="5 6" key="2">
    <citation type="journal article" date="2014" name="J. Gen. Appl. Microbiol.">
        <title>The early diverging ascomycetous budding yeast Saitoella complicata has three histone deacetylases belonging to the Clr6, Hos2, and Rpd3 lineages.</title>
        <authorList>
            <person name="Nishida H."/>
            <person name="Matsumoto T."/>
            <person name="Kondo S."/>
            <person name="Hamamoto M."/>
            <person name="Yoshikawa H."/>
        </authorList>
    </citation>
    <scope>NUCLEOTIDE SEQUENCE [LARGE SCALE GENOMIC DNA]</scope>
    <source>
        <strain evidence="5 6">NRRL Y-17804</strain>
    </source>
</reference>
<evidence type="ECO:0000259" key="4">
    <source>
        <dbReference type="Pfam" id="PF00561"/>
    </source>
</evidence>
<dbReference type="SUPFAM" id="SSF53474">
    <property type="entry name" value="alpha/beta-Hydrolases"/>
    <property type="match status" value="1"/>
</dbReference>
<comment type="similarity">
    <text evidence="1">Belongs to the peptidase S33 family. ABHD4/ABHD5 subfamily.</text>
</comment>
<dbReference type="GO" id="GO:0035965">
    <property type="term" value="P:cardiolipin acyl-chain remodeling"/>
    <property type="evidence" value="ECO:0007669"/>
    <property type="project" value="TreeGrafter"/>
</dbReference>
<feature type="transmembrane region" description="Helical" evidence="3">
    <location>
        <begin position="59"/>
        <end position="79"/>
    </location>
</feature>
<reference evidence="5 6" key="3">
    <citation type="journal article" date="2015" name="Genome Announc.">
        <title>Draft Genome Sequence of the Archiascomycetous Yeast Saitoella complicata.</title>
        <authorList>
            <person name="Yamauchi K."/>
            <person name="Kondo S."/>
            <person name="Hamamoto M."/>
            <person name="Takahashi Y."/>
            <person name="Ogura Y."/>
            <person name="Hayashi T."/>
            <person name="Nishida H."/>
        </authorList>
    </citation>
    <scope>NUCLEOTIDE SEQUENCE [LARGE SCALE GENOMIC DNA]</scope>
    <source>
        <strain evidence="5 6">NRRL Y-17804</strain>
    </source>
</reference>
<evidence type="ECO:0000256" key="2">
    <source>
        <dbReference type="SAM" id="MobiDB-lite"/>
    </source>
</evidence>
<dbReference type="STRING" id="698492.A0A0E9NLZ0"/>
<dbReference type="Pfam" id="PF00561">
    <property type="entry name" value="Abhydrolase_1"/>
    <property type="match status" value="1"/>
</dbReference>
<dbReference type="GO" id="GO:0004623">
    <property type="term" value="F:phospholipase A2 activity"/>
    <property type="evidence" value="ECO:0007669"/>
    <property type="project" value="TreeGrafter"/>
</dbReference>
<comment type="caution">
    <text evidence="5">The sequence shown here is derived from an EMBL/GenBank/DDBJ whole genome shotgun (WGS) entry which is preliminary data.</text>
</comment>
<accession>A0A0E9NLZ0</accession>
<dbReference type="AlphaFoldDB" id="A0A0E9NLZ0"/>
<dbReference type="GO" id="GO:0055088">
    <property type="term" value="P:lipid homeostasis"/>
    <property type="evidence" value="ECO:0007669"/>
    <property type="project" value="TreeGrafter"/>
</dbReference>
<dbReference type="PANTHER" id="PTHR42886">
    <property type="entry name" value="RE40534P-RELATED"/>
    <property type="match status" value="1"/>
</dbReference>
<dbReference type="EMBL" id="BACD03000036">
    <property type="protein sequence ID" value="GAO50711.1"/>
    <property type="molecule type" value="Genomic_DNA"/>
</dbReference>
<dbReference type="InterPro" id="IPR000073">
    <property type="entry name" value="AB_hydrolase_1"/>
</dbReference>
<evidence type="ECO:0000256" key="3">
    <source>
        <dbReference type="SAM" id="Phobius"/>
    </source>
</evidence>
<feature type="region of interest" description="Disordered" evidence="2">
    <location>
        <begin position="296"/>
        <end position="328"/>
    </location>
</feature>
<evidence type="ECO:0000313" key="6">
    <source>
        <dbReference type="Proteomes" id="UP000033140"/>
    </source>
</evidence>
<proteinExistence type="inferred from homology"/>
<dbReference type="InterPro" id="IPR029058">
    <property type="entry name" value="AB_hydrolase_fold"/>
</dbReference>
<dbReference type="OMA" id="ADQHLVM"/>
<dbReference type="PANTHER" id="PTHR42886:SF29">
    <property type="entry name" value="PUMMELIG, ISOFORM A"/>
    <property type="match status" value="1"/>
</dbReference>
<dbReference type="GO" id="GO:0042171">
    <property type="term" value="F:lysophosphatidic acid acyltransferase activity"/>
    <property type="evidence" value="ECO:0007669"/>
    <property type="project" value="TreeGrafter"/>
</dbReference>
<keyword evidence="3" id="KW-0472">Membrane</keyword>
<name>A0A0E9NLZ0_SAICN</name>
<feature type="domain" description="AB hydrolase-1" evidence="4">
    <location>
        <begin position="174"/>
        <end position="469"/>
    </location>
</feature>
<keyword evidence="3" id="KW-1133">Transmembrane helix</keyword>